<proteinExistence type="predicted"/>
<evidence type="ECO:0000313" key="2">
    <source>
        <dbReference type="EMBL" id="WGL96518.1"/>
    </source>
</evidence>
<gene>
    <name evidence="1" type="ORF">QE207_06765</name>
    <name evidence="2" type="ORF">QE207_08255</name>
</gene>
<evidence type="ECO:0000313" key="1">
    <source>
        <dbReference type="EMBL" id="WGL96265.1"/>
    </source>
</evidence>
<dbReference type="RefSeq" id="WP_280629810.1">
    <property type="nucleotide sequence ID" value="NZ_CP123498.1"/>
</dbReference>
<sequence length="60" mass="6700">MSENTFDPDVSPSMAAQQLVIELIRSNKIGLSANIDPAVAELKNAHKAFYEYFLSLKKED</sequence>
<accession>A0AA95GH77</accession>
<dbReference type="EMBL" id="CP123498">
    <property type="protein sequence ID" value="WGL96518.1"/>
    <property type="molecule type" value="Genomic_DNA"/>
</dbReference>
<dbReference type="AlphaFoldDB" id="A0AA95GH77"/>
<dbReference type="Proteomes" id="UP001177597">
    <property type="component" value="Chromosome"/>
</dbReference>
<reference evidence="1" key="1">
    <citation type="submission" date="2023-04" db="EMBL/GenBank/DDBJ databases">
        <title>Genome dynamics across the evolutionary transition to endosymbiosis.</title>
        <authorList>
            <person name="Siozios S."/>
            <person name="Nadal-Jimenez P."/>
            <person name="Azagi T."/>
            <person name="Sprong H."/>
            <person name="Frost C.L."/>
            <person name="Parratt S.R."/>
            <person name="Taylor G."/>
            <person name="Brettell L."/>
            <person name="Lew K.C."/>
            <person name="Croft L."/>
            <person name="King K.C."/>
            <person name="Brockhurst M.A."/>
            <person name="Hypsa V."/>
            <person name="Novakova E."/>
            <person name="Darby A.C."/>
            <person name="Hurst G.D.D."/>
        </authorList>
    </citation>
    <scope>NUCLEOTIDE SEQUENCE</scope>
    <source>
        <strain evidence="1">AIh</strain>
    </source>
</reference>
<protein>
    <submittedName>
        <fullName evidence="1">Uncharacterized protein</fullName>
    </submittedName>
</protein>
<evidence type="ECO:0000313" key="3">
    <source>
        <dbReference type="Proteomes" id="UP001177597"/>
    </source>
</evidence>
<dbReference type="EMBL" id="CP123498">
    <property type="protein sequence ID" value="WGL96265.1"/>
    <property type="molecule type" value="Genomic_DNA"/>
</dbReference>
<organism evidence="1 3">
    <name type="scientific">Arsenophonus nasoniae</name>
    <name type="common">son-killer infecting Nasonia vitripennis</name>
    <dbReference type="NCBI Taxonomy" id="638"/>
    <lineage>
        <taxon>Bacteria</taxon>
        <taxon>Pseudomonadati</taxon>
        <taxon>Pseudomonadota</taxon>
        <taxon>Gammaproteobacteria</taxon>
        <taxon>Enterobacterales</taxon>
        <taxon>Morganellaceae</taxon>
        <taxon>Arsenophonus</taxon>
    </lineage>
</organism>
<name>A0AA95GH77_9GAMM</name>